<gene>
    <name evidence="1" type="ORF">J2739_005364</name>
</gene>
<keyword evidence="2" id="KW-1185">Reference proteome</keyword>
<dbReference type="RefSeq" id="WP_309907369.1">
    <property type="nucleotide sequence ID" value="NZ_JAVDRF010000018.1"/>
</dbReference>
<accession>A0ABU1NM96</accession>
<sequence>MAETEGPGVKSWSRVLWGVALAGVAWSAQSAEIELEGNRLLVTGMLDGSAVQRFTEELGSGKVRTVVFENSLSGTAEAAGEYARAIRASGVNTEMKGQCHSACAYAFLAGKEHRFGRGFHVNALLIPVAARPRPEELASRWLGEEAQKTLAEFAAAPADAEAAGGPRERWQPGHVLFTSTLHFSAASTTASIATARRGTTRHAASCCRMPTRTSSAC</sequence>
<evidence type="ECO:0000313" key="2">
    <source>
        <dbReference type="Proteomes" id="UP001184230"/>
    </source>
</evidence>
<comment type="caution">
    <text evidence="1">The sequence shown here is derived from an EMBL/GenBank/DDBJ whole genome shotgun (WGS) entry which is preliminary data.</text>
</comment>
<dbReference type="Proteomes" id="UP001184230">
    <property type="component" value="Unassembled WGS sequence"/>
</dbReference>
<dbReference type="EMBL" id="JAVDRF010000018">
    <property type="protein sequence ID" value="MDR6539567.1"/>
    <property type="molecule type" value="Genomic_DNA"/>
</dbReference>
<name>A0ABU1NM96_9BURK</name>
<protein>
    <submittedName>
        <fullName evidence="1">Uncharacterized protein</fullName>
    </submittedName>
</protein>
<evidence type="ECO:0000313" key="1">
    <source>
        <dbReference type="EMBL" id="MDR6539567.1"/>
    </source>
</evidence>
<organism evidence="1 2">
    <name type="scientific">Variovorax soli</name>
    <dbReference type="NCBI Taxonomy" id="376815"/>
    <lineage>
        <taxon>Bacteria</taxon>
        <taxon>Pseudomonadati</taxon>
        <taxon>Pseudomonadota</taxon>
        <taxon>Betaproteobacteria</taxon>
        <taxon>Burkholderiales</taxon>
        <taxon>Comamonadaceae</taxon>
        <taxon>Variovorax</taxon>
    </lineage>
</organism>
<reference evidence="1 2" key="1">
    <citation type="submission" date="2023-07" db="EMBL/GenBank/DDBJ databases">
        <title>Sorghum-associated microbial communities from plants grown in Nebraska, USA.</title>
        <authorList>
            <person name="Schachtman D."/>
        </authorList>
    </citation>
    <scope>NUCLEOTIDE SEQUENCE [LARGE SCALE GENOMIC DNA]</scope>
    <source>
        <strain evidence="1 2">DS1781</strain>
    </source>
</reference>
<proteinExistence type="predicted"/>